<dbReference type="OrthoDB" id="30195at2759"/>
<dbReference type="AlphaFoldDB" id="A0A067P3E8"/>
<accession>A0A067P3E8</accession>
<keyword evidence="2" id="KW-0539">Nucleus</keyword>
<gene>
    <name evidence="6" type="ORF">PLEOSDRAFT_172910</name>
</gene>
<name>A0A067P3E8_PLEO1</name>
<dbReference type="InParanoid" id="A0A067P3E8"/>
<comment type="subcellular location">
    <subcellularLocation>
        <location evidence="1">Nucleus</location>
    </subcellularLocation>
</comment>
<evidence type="ECO:0000256" key="2">
    <source>
        <dbReference type="ARBA" id="ARBA00023242"/>
    </source>
</evidence>
<organism evidence="6 7">
    <name type="scientific">Pleurotus ostreatus (strain PC15)</name>
    <name type="common">Oyster mushroom</name>
    <dbReference type="NCBI Taxonomy" id="1137138"/>
    <lineage>
        <taxon>Eukaryota</taxon>
        <taxon>Fungi</taxon>
        <taxon>Dikarya</taxon>
        <taxon>Basidiomycota</taxon>
        <taxon>Agaricomycotina</taxon>
        <taxon>Agaricomycetes</taxon>
        <taxon>Agaricomycetidae</taxon>
        <taxon>Agaricales</taxon>
        <taxon>Pleurotineae</taxon>
        <taxon>Pleurotaceae</taxon>
        <taxon>Pleurotus</taxon>
    </lineage>
</organism>
<evidence type="ECO:0000256" key="3">
    <source>
        <dbReference type="ARBA" id="ARBA00038335"/>
    </source>
</evidence>
<evidence type="ECO:0000313" key="7">
    <source>
        <dbReference type="Proteomes" id="UP000027073"/>
    </source>
</evidence>
<comment type="similarity">
    <text evidence="3">Belongs to the UTP5 family.</text>
</comment>
<feature type="region of interest" description="Disordered" evidence="4">
    <location>
        <begin position="281"/>
        <end position="388"/>
    </location>
</feature>
<dbReference type="STRING" id="1137138.A0A067P3E8"/>
<evidence type="ECO:0000256" key="1">
    <source>
        <dbReference type="ARBA" id="ARBA00004123"/>
    </source>
</evidence>
<feature type="compositionally biased region" description="Acidic residues" evidence="4">
    <location>
        <begin position="374"/>
        <end position="388"/>
    </location>
</feature>
<dbReference type="GO" id="GO:0005730">
    <property type="term" value="C:nucleolus"/>
    <property type="evidence" value="ECO:0007669"/>
    <property type="project" value="TreeGrafter"/>
</dbReference>
<dbReference type="PANTHER" id="PTHR44267:SF1">
    <property type="entry name" value="WD REPEAT-CONTAINING PROTEIN 43"/>
    <property type="match status" value="1"/>
</dbReference>
<dbReference type="PANTHER" id="PTHR44267">
    <property type="entry name" value="WD REPEAT-CONTAINING PROTEIN 43"/>
    <property type="match status" value="1"/>
</dbReference>
<sequence>MDDYASRMPSGDSNVVVVKKKPRRERFDTDGKKTIKSLEANGVTKNSPATKIRRYAEGTASVGFGAEVGHDEQADNDLSQTVEGDLDVDVAELSLGQRLTALSGGKPTTSSEDEDSDGGQKAPKSGRDAKAKAEPLVPANSLTRTLIQALHSSDAKLTETCLSHSDPILINNTVRRLPPQLAVSLIDACVERLGRGARGANVKGRGGGASSQRGAALITWIRTVLIIHSGHLMTMPNLIARLSGLHATLTRRLALQESLLSLNGRLDMVLTQIEMRSSVAPTPLSIPREKKATKQRARKARQYVEGESEEEGVQMDVGVDADSGDEGGSIEDVELGGGSDEEDEETSEEEEDEDDGSEEDDDEDEEGPTLNGFIDDEAEEDDEDDESD</sequence>
<feature type="compositionally biased region" description="Acidic residues" evidence="4">
    <location>
        <begin position="322"/>
        <end position="367"/>
    </location>
</feature>
<dbReference type="HOGENOM" id="CLU_051061_0_0_1"/>
<evidence type="ECO:0000256" key="4">
    <source>
        <dbReference type="SAM" id="MobiDB-lite"/>
    </source>
</evidence>
<dbReference type="VEuPathDB" id="FungiDB:PLEOSDRAFT_172910"/>
<feature type="region of interest" description="Disordered" evidence="4">
    <location>
        <begin position="98"/>
        <end position="137"/>
    </location>
</feature>
<dbReference type="EMBL" id="KL198006">
    <property type="protein sequence ID" value="KDQ30381.1"/>
    <property type="molecule type" value="Genomic_DNA"/>
</dbReference>
<reference evidence="7" key="1">
    <citation type="journal article" date="2014" name="Proc. Natl. Acad. Sci. U.S.A.">
        <title>Extensive sampling of basidiomycete genomes demonstrates inadequacy of the white-rot/brown-rot paradigm for wood decay fungi.</title>
        <authorList>
            <person name="Riley R."/>
            <person name="Salamov A.A."/>
            <person name="Brown D.W."/>
            <person name="Nagy L.G."/>
            <person name="Floudas D."/>
            <person name="Held B.W."/>
            <person name="Levasseur A."/>
            <person name="Lombard V."/>
            <person name="Morin E."/>
            <person name="Otillar R."/>
            <person name="Lindquist E.A."/>
            <person name="Sun H."/>
            <person name="LaButti K.M."/>
            <person name="Schmutz J."/>
            <person name="Jabbour D."/>
            <person name="Luo H."/>
            <person name="Baker S.E."/>
            <person name="Pisabarro A.G."/>
            <person name="Walton J.D."/>
            <person name="Blanchette R.A."/>
            <person name="Henrissat B."/>
            <person name="Martin F."/>
            <person name="Cullen D."/>
            <person name="Hibbett D.S."/>
            <person name="Grigoriev I.V."/>
        </authorList>
    </citation>
    <scope>NUCLEOTIDE SEQUENCE [LARGE SCALE GENOMIC DNA]</scope>
    <source>
        <strain evidence="7">PC15</strain>
    </source>
</reference>
<dbReference type="Proteomes" id="UP000027073">
    <property type="component" value="Unassembled WGS sequence"/>
</dbReference>
<evidence type="ECO:0000313" key="6">
    <source>
        <dbReference type="EMBL" id="KDQ30381.1"/>
    </source>
</evidence>
<dbReference type="Pfam" id="PF04003">
    <property type="entry name" value="Utp12"/>
    <property type="match status" value="1"/>
</dbReference>
<feature type="domain" description="Small-subunit processome Utp12" evidence="5">
    <location>
        <begin position="154"/>
        <end position="270"/>
    </location>
</feature>
<dbReference type="GO" id="GO:0000462">
    <property type="term" value="P:maturation of SSU-rRNA from tricistronic rRNA transcript (SSU-rRNA, 5.8S rRNA, LSU-rRNA)"/>
    <property type="evidence" value="ECO:0007669"/>
    <property type="project" value="TreeGrafter"/>
</dbReference>
<dbReference type="InterPro" id="IPR052414">
    <property type="entry name" value="U3_snoRNA-assoc_WDR"/>
</dbReference>
<protein>
    <recommendedName>
        <fullName evidence="5">Small-subunit processome Utp12 domain-containing protein</fullName>
    </recommendedName>
</protein>
<proteinExistence type="inferred from homology"/>
<evidence type="ECO:0000259" key="5">
    <source>
        <dbReference type="Pfam" id="PF04003"/>
    </source>
</evidence>
<dbReference type="InterPro" id="IPR007148">
    <property type="entry name" value="SSU_processome_Utp12"/>
</dbReference>